<dbReference type="InterPro" id="IPR013766">
    <property type="entry name" value="Thioredoxin_domain"/>
</dbReference>
<proteinExistence type="predicted"/>
<protein>
    <recommendedName>
        <fullName evidence="2">Thioredoxin domain-containing protein</fullName>
    </recommendedName>
</protein>
<feature type="transmembrane region" description="Helical" evidence="1">
    <location>
        <begin position="20"/>
        <end position="37"/>
    </location>
</feature>
<dbReference type="Gene3D" id="3.40.30.10">
    <property type="entry name" value="Glutaredoxin"/>
    <property type="match status" value="1"/>
</dbReference>
<dbReference type="CDD" id="cd02961">
    <property type="entry name" value="PDI_a_family"/>
    <property type="match status" value="1"/>
</dbReference>
<evidence type="ECO:0000313" key="3">
    <source>
        <dbReference type="EMBL" id="QHT25146.1"/>
    </source>
</evidence>
<keyword evidence="1" id="KW-0812">Transmembrane</keyword>
<evidence type="ECO:0000256" key="1">
    <source>
        <dbReference type="SAM" id="Phobius"/>
    </source>
</evidence>
<accession>A0A6C0E7J3</accession>
<reference evidence="3" key="1">
    <citation type="journal article" date="2020" name="Nature">
        <title>Giant virus diversity and host interactions through global metagenomics.</title>
        <authorList>
            <person name="Schulz F."/>
            <person name="Roux S."/>
            <person name="Paez-Espino D."/>
            <person name="Jungbluth S."/>
            <person name="Walsh D.A."/>
            <person name="Denef V.J."/>
            <person name="McMahon K.D."/>
            <person name="Konstantinidis K.T."/>
            <person name="Eloe-Fadrosh E.A."/>
            <person name="Kyrpides N.C."/>
            <person name="Woyke T."/>
        </authorList>
    </citation>
    <scope>NUCLEOTIDE SEQUENCE</scope>
    <source>
        <strain evidence="3">GVMAG-M-3300023179-150</strain>
    </source>
</reference>
<dbReference type="SUPFAM" id="SSF52833">
    <property type="entry name" value="Thioredoxin-like"/>
    <property type="match status" value="1"/>
</dbReference>
<dbReference type="Pfam" id="PF00085">
    <property type="entry name" value="Thioredoxin"/>
    <property type="match status" value="1"/>
</dbReference>
<keyword evidence="1" id="KW-0472">Membrane</keyword>
<keyword evidence="1" id="KW-1133">Transmembrane helix</keyword>
<dbReference type="AlphaFoldDB" id="A0A6C0E7J3"/>
<name>A0A6C0E7J3_9ZZZZ</name>
<evidence type="ECO:0000259" key="2">
    <source>
        <dbReference type="Pfam" id="PF00085"/>
    </source>
</evidence>
<dbReference type="EMBL" id="MN739757">
    <property type="protein sequence ID" value="QHT25146.1"/>
    <property type="molecule type" value="Genomic_DNA"/>
</dbReference>
<sequence>MRKLSELGKAMADNLTKNPTVILTISIFTIYLIITYLNPIHKDTHIEGFSNNSNNKNSLNLYLFYTEDCPHSKKFLNDQWITLKKKYQSQIVFNEFNCKEESSKGICKRFQIKIVPAIFLIEDTTHLEFKGTRSLQRLQEFLDKNIKDHRENFNQSSSTDVIVSDDLPATTNEKIPCDAELSKVEDLDKEFYEYSIKYPKPYSQYNMTLNANLKKEKNIKPYQLAYTIIHEHIRRCGNNDLETMKEAAYKMKDKIAEWGLAQRELLEQIRKQNNSDEKNVTTAIMYAAGFE</sequence>
<organism evidence="3">
    <name type="scientific">viral metagenome</name>
    <dbReference type="NCBI Taxonomy" id="1070528"/>
    <lineage>
        <taxon>unclassified sequences</taxon>
        <taxon>metagenomes</taxon>
        <taxon>organismal metagenomes</taxon>
    </lineage>
</organism>
<dbReference type="InterPro" id="IPR036249">
    <property type="entry name" value="Thioredoxin-like_sf"/>
</dbReference>
<feature type="domain" description="Thioredoxin" evidence="2">
    <location>
        <begin position="48"/>
        <end position="144"/>
    </location>
</feature>